<evidence type="ECO:0000313" key="2">
    <source>
        <dbReference type="EMBL" id="KAF5384408.1"/>
    </source>
</evidence>
<comment type="caution">
    <text evidence="2">The sequence shown here is derived from an EMBL/GenBank/DDBJ whole genome shotgun (WGS) entry which is preliminary data.</text>
</comment>
<keyword evidence="3" id="KW-1185">Reference proteome</keyword>
<dbReference type="AlphaFoldDB" id="A0A8H5HJC9"/>
<dbReference type="Pfam" id="PF22041">
    <property type="entry name" value="GST_C_7"/>
    <property type="match status" value="1"/>
</dbReference>
<dbReference type="InterPro" id="IPR054416">
    <property type="entry name" value="GST_UstS-like_C"/>
</dbReference>
<evidence type="ECO:0000313" key="3">
    <source>
        <dbReference type="Proteomes" id="UP000565441"/>
    </source>
</evidence>
<evidence type="ECO:0000259" key="1">
    <source>
        <dbReference type="PROSITE" id="PS50404"/>
    </source>
</evidence>
<name>A0A8H5HJC9_9AGAR</name>
<dbReference type="Pfam" id="PF13409">
    <property type="entry name" value="GST_N_2"/>
    <property type="match status" value="1"/>
</dbReference>
<proteinExistence type="predicted"/>
<dbReference type="Proteomes" id="UP000565441">
    <property type="component" value="Unassembled WGS sequence"/>
</dbReference>
<dbReference type="InterPro" id="IPR004045">
    <property type="entry name" value="Glutathione_S-Trfase_N"/>
</dbReference>
<organism evidence="2 3">
    <name type="scientific">Tricholomella constricta</name>
    <dbReference type="NCBI Taxonomy" id="117010"/>
    <lineage>
        <taxon>Eukaryota</taxon>
        <taxon>Fungi</taxon>
        <taxon>Dikarya</taxon>
        <taxon>Basidiomycota</taxon>
        <taxon>Agaricomycotina</taxon>
        <taxon>Agaricomycetes</taxon>
        <taxon>Agaricomycetidae</taxon>
        <taxon>Agaricales</taxon>
        <taxon>Tricholomatineae</taxon>
        <taxon>Lyophyllaceae</taxon>
        <taxon>Tricholomella</taxon>
    </lineage>
</organism>
<dbReference type="Gene3D" id="1.20.1050.10">
    <property type="match status" value="1"/>
</dbReference>
<dbReference type="PROSITE" id="PS50404">
    <property type="entry name" value="GST_NTER"/>
    <property type="match status" value="1"/>
</dbReference>
<accession>A0A8H5HJC9</accession>
<dbReference type="InterPro" id="IPR036249">
    <property type="entry name" value="Thioredoxin-like_sf"/>
</dbReference>
<dbReference type="OrthoDB" id="4951845at2759"/>
<dbReference type="SUPFAM" id="SSF52833">
    <property type="entry name" value="Thioredoxin-like"/>
    <property type="match status" value="1"/>
</dbReference>
<gene>
    <name evidence="2" type="ORF">D9615_003257</name>
</gene>
<dbReference type="EMBL" id="JAACJP010000005">
    <property type="protein sequence ID" value="KAF5384408.1"/>
    <property type="molecule type" value="Genomic_DNA"/>
</dbReference>
<reference evidence="2 3" key="1">
    <citation type="journal article" date="2020" name="ISME J.">
        <title>Uncovering the hidden diversity of litter-decomposition mechanisms in mushroom-forming fungi.</title>
        <authorList>
            <person name="Floudas D."/>
            <person name="Bentzer J."/>
            <person name="Ahren D."/>
            <person name="Johansson T."/>
            <person name="Persson P."/>
            <person name="Tunlid A."/>
        </authorList>
    </citation>
    <scope>NUCLEOTIDE SEQUENCE [LARGE SCALE GENOMIC DNA]</scope>
    <source>
        <strain evidence="2 3">CBS 661.87</strain>
    </source>
</reference>
<protein>
    <recommendedName>
        <fullName evidence="1">GST N-terminal domain-containing protein</fullName>
    </recommendedName>
</protein>
<dbReference type="Gene3D" id="3.40.30.10">
    <property type="entry name" value="Glutaredoxin"/>
    <property type="match status" value="1"/>
</dbReference>
<feature type="domain" description="GST N-terminal" evidence="1">
    <location>
        <begin position="14"/>
        <end position="113"/>
    </location>
</feature>
<sequence>MSTQNQELLVLYDIPTKQGAKTWSPNVWRTRLALNYKGLRYRTEWVEYPDIEKVGKELGAKPTGLKPDGSGDGYWTCPMLLDPNRLDSEGKPTVLSDSYHIARYLDTVYPEPQLFPTGTFALHKAWARFVSQYIHNPLVDLMLPVCPNILAPRSKEYFVTTREAWFMPLIDLCPDRKKAWKMVQEGLDHVAEALDENGVEEAQNLRVIPGRTSYADFMLLAPFLWAVALSPEEESEALKARNDGRWGKLLELHEDLLVIE</sequence>